<dbReference type="InterPro" id="IPR033724">
    <property type="entry name" value="PET_testin"/>
</dbReference>
<dbReference type="RefSeq" id="XP_002734641.1">
    <property type="nucleotide sequence ID" value="XM_002734595.2"/>
</dbReference>
<evidence type="ECO:0000256" key="6">
    <source>
        <dbReference type="ARBA" id="ARBA00023038"/>
    </source>
</evidence>
<evidence type="ECO:0000256" key="3">
    <source>
        <dbReference type="ARBA" id="ARBA00022723"/>
    </source>
</evidence>
<dbReference type="Pfam" id="PF00412">
    <property type="entry name" value="LIM"/>
    <property type="match status" value="3"/>
</dbReference>
<keyword evidence="3 7" id="KW-0479">Metal-binding</keyword>
<accession>A0ABM0GPS9</accession>
<evidence type="ECO:0000256" key="7">
    <source>
        <dbReference type="PROSITE-ProRule" id="PRU00125"/>
    </source>
</evidence>
<dbReference type="CDD" id="cd09341">
    <property type="entry name" value="LIM2_Testin_like"/>
    <property type="match status" value="1"/>
</dbReference>
<name>A0ABM0GPS9_SACKO</name>
<proteinExistence type="predicted"/>
<evidence type="ECO:0000313" key="11">
    <source>
        <dbReference type="RefSeq" id="XP_002734641.1"/>
    </source>
</evidence>
<reference evidence="11" key="1">
    <citation type="submission" date="2025-08" db="UniProtKB">
        <authorList>
            <consortium name="RefSeq"/>
        </authorList>
    </citation>
    <scope>IDENTIFICATION</scope>
    <source>
        <tissue evidence="11">Testes</tissue>
    </source>
</reference>
<dbReference type="CDD" id="cd09829">
    <property type="entry name" value="PET_testin"/>
    <property type="match status" value="1"/>
</dbReference>
<organism evidence="10 11">
    <name type="scientific">Saccoglossus kowalevskii</name>
    <name type="common">Acorn worm</name>
    <dbReference type="NCBI Taxonomy" id="10224"/>
    <lineage>
        <taxon>Eukaryota</taxon>
        <taxon>Metazoa</taxon>
        <taxon>Hemichordata</taxon>
        <taxon>Enteropneusta</taxon>
        <taxon>Harrimaniidae</taxon>
        <taxon>Saccoglossus</taxon>
    </lineage>
</organism>
<keyword evidence="5 7" id="KW-0862">Zinc</keyword>
<evidence type="ECO:0000313" key="10">
    <source>
        <dbReference type="Proteomes" id="UP000694865"/>
    </source>
</evidence>
<protein>
    <submittedName>
        <fullName evidence="11">Testin-like</fullName>
    </submittedName>
</protein>
<evidence type="ECO:0000259" key="9">
    <source>
        <dbReference type="PROSITE" id="PS51303"/>
    </source>
</evidence>
<dbReference type="SMART" id="SM00132">
    <property type="entry name" value="LIM"/>
    <property type="match status" value="3"/>
</dbReference>
<dbReference type="PROSITE" id="PS51303">
    <property type="entry name" value="PET"/>
    <property type="match status" value="1"/>
</dbReference>
<keyword evidence="2" id="KW-0963">Cytoplasm</keyword>
<dbReference type="PANTHER" id="PTHR24211">
    <property type="entry name" value="LIM DOMAIN-CONTAINING PROTEIN"/>
    <property type="match status" value="1"/>
</dbReference>
<dbReference type="PROSITE" id="PS50023">
    <property type="entry name" value="LIM_DOMAIN_2"/>
    <property type="match status" value="2"/>
</dbReference>
<dbReference type="InterPro" id="IPR001781">
    <property type="entry name" value="Znf_LIM"/>
</dbReference>
<dbReference type="Pfam" id="PF06297">
    <property type="entry name" value="PET"/>
    <property type="match status" value="1"/>
</dbReference>
<keyword evidence="10" id="KW-1185">Reference proteome</keyword>
<feature type="domain" description="LIM zinc-binding" evidence="8">
    <location>
        <begin position="568"/>
        <end position="632"/>
    </location>
</feature>
<comment type="subcellular location">
    <subcellularLocation>
        <location evidence="1">Cytoplasm</location>
    </subcellularLocation>
</comment>
<evidence type="ECO:0000256" key="5">
    <source>
        <dbReference type="ARBA" id="ARBA00022833"/>
    </source>
</evidence>
<feature type="domain" description="PET" evidence="9">
    <location>
        <begin position="99"/>
        <end position="208"/>
    </location>
</feature>
<dbReference type="PROSITE" id="PS00478">
    <property type="entry name" value="LIM_DOMAIN_1"/>
    <property type="match status" value="1"/>
</dbReference>
<dbReference type="CDD" id="cd09342">
    <property type="entry name" value="LIM3_Testin_like"/>
    <property type="match status" value="1"/>
</dbReference>
<feature type="domain" description="LIM zinc-binding" evidence="8">
    <location>
        <begin position="633"/>
        <end position="693"/>
    </location>
</feature>
<evidence type="ECO:0000259" key="8">
    <source>
        <dbReference type="PROSITE" id="PS50023"/>
    </source>
</evidence>
<keyword evidence="6 7" id="KW-0440">LIM domain</keyword>
<dbReference type="CDD" id="cd09340">
    <property type="entry name" value="LIM1_Testin_like"/>
    <property type="match status" value="1"/>
</dbReference>
<dbReference type="SUPFAM" id="SSF57716">
    <property type="entry name" value="Glucocorticoid receptor-like (DNA-binding domain)"/>
    <property type="match status" value="2"/>
</dbReference>
<dbReference type="InterPro" id="IPR010442">
    <property type="entry name" value="PET_domain"/>
</dbReference>
<gene>
    <name evidence="11" type="primary">LOC100375320</name>
</gene>
<dbReference type="Proteomes" id="UP000694865">
    <property type="component" value="Unplaced"/>
</dbReference>
<keyword evidence="4" id="KW-0677">Repeat</keyword>
<sequence length="756" mass="79061">MASMEPDEPEVAMPDSIRQIDTSFKRIAPLHEVGAGAPCLKCGDRCPGLDLHFWRKICRNCKCGQAEHDIKPEFNEQQRRIGRLFGEEVIAPFQMTTMTIERPIDPKSPKAPKETVTFEWVPGNVTTSLAQRYMEMIPAENQPIAGTVGAQQRDQQMMKQLPSHDQAAEFCDDLTEHETKKLEEFVSEYKAKALGVGLVREVIIQDMAPHVSTARSHDAGIGVHGTAVPLAGQRRSPSPGGSAAYPAPASANVIHGSVGPGGVARSEAVPSGVRYKTELLHYQQEGGAGHGGAYHPPGMAGDGHGVVYQPGMEGSMGREGVERGTANVHGLATGHGLATTHGDISGTAAEHGYADATPGQAGVAAGHAGFVPGQAGVASGYAGVAPGQAGFVPGQAGVASGYAGVAPGQAGFVPGQAGVASGYAGVAPGQAGFVPGQAGVGSGYAGATPGYAGEGVAPAYPGVATAHTGIAPGHAGISSSHVGGVPGHAVEGMAPGYAGGEHGTPGHRYEGVASGQAGTYASGDGDRLGRGGDFTADMLDAMPPPPPPGSSVGGLGGDMGQQAVAPQWKCCGCHENLEGGDVAVFAERAGPDKCWHPGCFRCGTCNELLVDLIYFYKDDKVYCGRHYADLHRPRCAACDELIFAREYTQAEDQNWHLKHFCCFECDTLLGGKRYVPRDNHPYCLECYEVIFAKICQACKGKISADAQRLSHKEFHWHANEQCFCCSNCNTNLLGKQFLPKAGHIFCSVKCKKEVLS</sequence>
<evidence type="ECO:0000256" key="2">
    <source>
        <dbReference type="ARBA" id="ARBA00022490"/>
    </source>
</evidence>
<dbReference type="InterPro" id="IPR047120">
    <property type="entry name" value="Pk/Esn/Tes"/>
</dbReference>
<evidence type="ECO:0000256" key="4">
    <source>
        <dbReference type="ARBA" id="ARBA00022737"/>
    </source>
</evidence>
<dbReference type="PANTHER" id="PTHR24211:SF22">
    <property type="entry name" value="TESTIN"/>
    <property type="match status" value="1"/>
</dbReference>
<dbReference type="GeneID" id="100375320"/>
<dbReference type="Gene3D" id="2.10.110.10">
    <property type="entry name" value="Cysteine Rich Protein"/>
    <property type="match status" value="3"/>
</dbReference>
<evidence type="ECO:0000256" key="1">
    <source>
        <dbReference type="ARBA" id="ARBA00004496"/>
    </source>
</evidence>